<evidence type="ECO:0000256" key="3">
    <source>
        <dbReference type="ARBA" id="ARBA00023002"/>
    </source>
</evidence>
<dbReference type="SUPFAM" id="SSF48179">
    <property type="entry name" value="6-phosphogluconate dehydrogenase C-terminal domain-like"/>
    <property type="match status" value="1"/>
</dbReference>
<geneLocation type="plasmid" evidence="7">
    <name>pticfbp5473</name>
</geneLocation>
<organism evidence="5 7">
    <name type="scientific">Agrobacterium larrymoorei</name>
    <dbReference type="NCBI Taxonomy" id="160699"/>
    <lineage>
        <taxon>Bacteria</taxon>
        <taxon>Pseudomonadati</taxon>
        <taxon>Pseudomonadota</taxon>
        <taxon>Alphaproteobacteria</taxon>
        <taxon>Hyphomicrobiales</taxon>
        <taxon>Rhizobiaceae</taxon>
        <taxon>Rhizobium/Agrobacterium group</taxon>
        <taxon>Agrobacterium</taxon>
    </lineage>
</organism>
<dbReference type="Gene3D" id="3.40.50.720">
    <property type="entry name" value="NAD(P)-binding Rossmann-like Domain"/>
    <property type="match status" value="1"/>
</dbReference>
<gene>
    <name evidence="5" type="ORF">CFBP5473_23905</name>
    <name evidence="6" type="ORF">J5285_22570</name>
</gene>
<comment type="similarity">
    <text evidence="1">Belongs to the lysopine/nopaline/octopine/opine/vitopine dehydrogenases family.</text>
</comment>
<reference evidence="6 8" key="2">
    <citation type="submission" date="2021-03" db="EMBL/GenBank/DDBJ databases">
        <title>Rapid diversification of plasmids in a genus of pathogenic and nitrogen fixing bacteria.</title>
        <authorList>
            <person name="Weisberg A.J."/>
            <person name="Miller M."/>
            <person name="Ream W."/>
            <person name="Grunwald N.J."/>
            <person name="Chang J.H."/>
        </authorList>
    </citation>
    <scope>NUCLEOTIDE SEQUENCE [LARGE SCALE GENOMIC DNA]</scope>
    <source>
        <strain evidence="6 8">AF3.44</strain>
        <plasmid evidence="6 8">pTiAF3.44</plasmid>
    </source>
</reference>
<dbReference type="OrthoDB" id="8290883at2"/>
<evidence type="ECO:0000313" key="8">
    <source>
        <dbReference type="Proteomes" id="UP000826513"/>
    </source>
</evidence>
<dbReference type="RefSeq" id="WP_051441389.1">
    <property type="nucleotide sequence ID" value="NZ_CP039694.1"/>
</dbReference>
<feature type="domain" description="Opine dehydrogenase" evidence="4">
    <location>
        <begin position="204"/>
        <end position="358"/>
    </location>
</feature>
<dbReference type="GO" id="GO:0016491">
    <property type="term" value="F:oxidoreductase activity"/>
    <property type="evidence" value="ECO:0007669"/>
    <property type="project" value="UniProtKB-KW"/>
</dbReference>
<evidence type="ECO:0000313" key="5">
    <source>
        <dbReference type="EMBL" id="QCJ01009.1"/>
    </source>
</evidence>
<keyword evidence="2" id="KW-0521">NADP</keyword>
<evidence type="ECO:0000259" key="4">
    <source>
        <dbReference type="Pfam" id="PF02317"/>
    </source>
</evidence>
<dbReference type="Proteomes" id="UP000826513">
    <property type="component" value="Plasmid pTiAF3.44"/>
</dbReference>
<dbReference type="EMBL" id="CP039694">
    <property type="protein sequence ID" value="QCJ01009.1"/>
    <property type="molecule type" value="Genomic_DNA"/>
</dbReference>
<evidence type="ECO:0000256" key="2">
    <source>
        <dbReference type="ARBA" id="ARBA00022857"/>
    </source>
</evidence>
<dbReference type="Proteomes" id="UP000298545">
    <property type="component" value="Plasmid pTiCFBP5473"/>
</dbReference>
<dbReference type="Pfam" id="PF02317">
    <property type="entry name" value="Octopine_DH"/>
    <property type="match status" value="1"/>
</dbReference>
<keyword evidence="8" id="KW-1185">Reference proteome</keyword>
<dbReference type="Gene3D" id="1.10.1040.10">
    <property type="entry name" value="N-(1-d-carboxylethyl)-l-norvaline Dehydrogenase, domain 2"/>
    <property type="match status" value="1"/>
</dbReference>
<dbReference type="InterPro" id="IPR036291">
    <property type="entry name" value="NAD(P)-bd_dom_sf"/>
</dbReference>
<evidence type="ECO:0000256" key="1">
    <source>
        <dbReference type="ARBA" id="ARBA00008730"/>
    </source>
</evidence>
<dbReference type="EMBL" id="CP072169">
    <property type="protein sequence ID" value="QYA10345.1"/>
    <property type="molecule type" value="Genomic_DNA"/>
</dbReference>
<keyword evidence="3" id="KW-0560">Oxidoreductase</keyword>
<evidence type="ECO:0000313" key="6">
    <source>
        <dbReference type="EMBL" id="QYA10345.1"/>
    </source>
</evidence>
<sequence>MDFSSSTCAPLSVLILGAGHVGTALAAWFTFRSIAVSLWAPLEHRGYLKDFSDACVRIRTSGLLNGDYFVPVQESLASAVAKATLLIIATRADAHPDLVRRFQLIGESLSAKEVLVVCGRGFAIKYAGALSFKRILETDNSPVTSKLTGDHLSVVQIKEFKKVFGASCYPIYLGENSRACLPSDVICMLNQLFPFSVKAILPLETALFSNYITHAVSAVLNIGRLPDDCKLSEKAKSWRRNPEKGGNGFPYYFYGEGSNSVVCRVQEAVDRERLEIGRAYGIVLRPILAESNEEYGTDYPSLREYCLAPSPHNVNFACPDSIQHRYYMEELSNIELIISLANAVGVRVPLTEGVALIIRSAGGLGERTLTDLKAEDAVKFGGNCQK</sequence>
<dbReference type="InterPro" id="IPR008927">
    <property type="entry name" value="6-PGluconate_DH-like_C_sf"/>
</dbReference>
<dbReference type="STRING" id="1367849.GCA_000518585_04164"/>
<dbReference type="SUPFAM" id="SSF51735">
    <property type="entry name" value="NAD(P)-binding Rossmann-fold domains"/>
    <property type="match status" value="1"/>
</dbReference>
<geneLocation type="plasmid" evidence="5">
    <name>pTiCFBP5473</name>
</geneLocation>
<dbReference type="KEGG" id="alf:CFBP5473_23905"/>
<accession>A0A4D7DXJ5</accession>
<proteinExistence type="inferred from homology"/>
<geneLocation type="plasmid" evidence="6 8">
    <name>pTiAF3.44</name>
</geneLocation>
<protein>
    <submittedName>
        <fullName evidence="5">D-nopaline dehydrogenase</fullName>
    </submittedName>
    <submittedName>
        <fullName evidence="6">NAD/NADP octopine/nopaline dehydrogenase family protein</fullName>
    </submittedName>
</protein>
<reference evidence="5 7" key="1">
    <citation type="submission" date="2019-04" db="EMBL/GenBank/DDBJ databases">
        <title>Complete genome sequence of Agrobacterium larrymoorei CFBP5473.</title>
        <authorList>
            <person name="Haryono M."/>
            <person name="Chou L."/>
            <person name="Lin Y.-C."/>
            <person name="Lai E.-M."/>
            <person name="Kuo C.-H."/>
        </authorList>
    </citation>
    <scope>NUCLEOTIDE SEQUENCE [LARGE SCALE GENOMIC DNA]</scope>
    <source>
        <strain evidence="5 7">CFBP5473</strain>
        <plasmid evidence="5">pTiCFBP5473</plasmid>
        <plasmid evidence="7">pticfbp5473</plasmid>
    </source>
</reference>
<dbReference type="AlphaFoldDB" id="A0A4D7DXJ5"/>
<name>A0A4D7DXJ5_9HYPH</name>
<evidence type="ECO:0000313" key="7">
    <source>
        <dbReference type="Proteomes" id="UP000298545"/>
    </source>
</evidence>
<dbReference type="InterPro" id="IPR003421">
    <property type="entry name" value="Opine_DH"/>
</dbReference>
<dbReference type="InterPro" id="IPR013328">
    <property type="entry name" value="6PGD_dom2"/>
</dbReference>
<keyword evidence="5" id="KW-0614">Plasmid</keyword>